<accession>A0A060I1D7</accession>
<dbReference type="HOGENOM" id="CLU_2411110_0_0_5"/>
<proteinExistence type="predicted"/>
<dbReference type="KEGG" id="rei:IE4771_CH00554"/>
<gene>
    <name evidence="1" type="ORF">IE4771_CH00554</name>
</gene>
<dbReference type="Proteomes" id="UP000027180">
    <property type="component" value="Chromosome"/>
</dbReference>
<protein>
    <submittedName>
        <fullName evidence="1">Uncharacterized protein</fullName>
    </submittedName>
</protein>
<organism evidence="1 2">
    <name type="scientific">Rhizobium etli bv. mimosae str. IE4771</name>
    <dbReference type="NCBI Taxonomy" id="1432050"/>
    <lineage>
        <taxon>Bacteria</taxon>
        <taxon>Pseudomonadati</taxon>
        <taxon>Pseudomonadota</taxon>
        <taxon>Alphaproteobacteria</taxon>
        <taxon>Hyphomicrobiales</taxon>
        <taxon>Rhizobiaceae</taxon>
        <taxon>Rhizobium/Agrobacterium group</taxon>
        <taxon>Rhizobium</taxon>
    </lineage>
</organism>
<evidence type="ECO:0000313" key="1">
    <source>
        <dbReference type="EMBL" id="AIC25715.1"/>
    </source>
</evidence>
<dbReference type="EMBL" id="CP006986">
    <property type="protein sequence ID" value="AIC25715.1"/>
    <property type="molecule type" value="Genomic_DNA"/>
</dbReference>
<reference evidence="1 2" key="1">
    <citation type="submission" date="2013-12" db="EMBL/GenBank/DDBJ databases">
        <title>Complete genome sequence of Rhizobium etli bv. mimosae IE4771.</title>
        <authorList>
            <person name="Bustos P."/>
            <person name="Santamaria R.I."/>
            <person name="Lozano L."/>
            <person name="Ormeno-Orrillo E."/>
            <person name="Rogel M.A."/>
            <person name="Romero D."/>
            <person name="Cevallos M.A."/>
            <person name="Martinez-Romero E."/>
            <person name="Gonzalez V."/>
        </authorList>
    </citation>
    <scope>NUCLEOTIDE SEQUENCE [LARGE SCALE GENOMIC DNA]</scope>
    <source>
        <strain evidence="1 2">IE4771</strain>
    </source>
</reference>
<dbReference type="AlphaFoldDB" id="A0A060I1D7"/>
<dbReference type="OrthoDB" id="9967033at2"/>
<evidence type="ECO:0000313" key="2">
    <source>
        <dbReference type="Proteomes" id="UP000027180"/>
    </source>
</evidence>
<name>A0A060I1D7_RHIET</name>
<dbReference type="RefSeq" id="WP_038686676.1">
    <property type="nucleotide sequence ID" value="NZ_CP006986.1"/>
</dbReference>
<sequence>MISFKEAVARTAASLDRQIADALDQSEVVLLNHGATADEIASFRAEYLAESQEWKAEALAEIIRGLSDWNAPTGTLQQIRNVLRISEPNIIG</sequence>